<dbReference type="PANTHER" id="PTHR24320:SF282">
    <property type="entry name" value="WW DOMAIN-CONTAINING OXIDOREDUCTASE"/>
    <property type="match status" value="1"/>
</dbReference>
<dbReference type="InterPro" id="IPR002347">
    <property type="entry name" value="SDR_fam"/>
</dbReference>
<evidence type="ECO:0000256" key="3">
    <source>
        <dbReference type="ARBA" id="ARBA00023002"/>
    </source>
</evidence>
<accession>A0AAD9MDS2</accession>
<keyword evidence="3" id="KW-0560">Oxidoreductase</keyword>
<sequence>MWPFSSGVAFRPDKDIPPLIDKVILVTGGNIGLGKAAIDVLAQHEPATIWLAARSPEKAEAAIADVLAQARAAGIARPPAVRFLELDLTSFASIRRAARTFRDAADRLDVLMLNAGVMATPPGLTSEGYELQFGTNHVGHALLTKLLLPTLLSTAARPAADVRVVVLSSAAHMMAPRGGVKLDAVTSPDCHGMYTWRRYGQSKLANILFARQLALEYPQLKVVSIHPGGVNTNLLTGSEGGLLKMIVKPLVPLLGKTPAQGALNQLWAATAREGVVSGQYYHPVGVTGQDSADAKDKVLAKQLWDWTEEQIKDIKE</sequence>
<dbReference type="EMBL" id="JAQQPM010000004">
    <property type="protein sequence ID" value="KAK2071265.1"/>
    <property type="molecule type" value="Genomic_DNA"/>
</dbReference>
<dbReference type="Gene3D" id="3.40.50.720">
    <property type="entry name" value="NAD(P)-binding Rossmann-like Domain"/>
    <property type="match status" value="1"/>
</dbReference>
<dbReference type="Pfam" id="PF00106">
    <property type="entry name" value="adh_short"/>
    <property type="match status" value="1"/>
</dbReference>
<proteinExistence type="inferred from homology"/>
<gene>
    <name evidence="4" type="ORF">P8C59_005703</name>
</gene>
<dbReference type="PRINTS" id="PR00081">
    <property type="entry name" value="GDHRDH"/>
</dbReference>
<dbReference type="PANTHER" id="PTHR24320">
    <property type="entry name" value="RETINOL DEHYDROGENASE"/>
    <property type="match status" value="1"/>
</dbReference>
<dbReference type="GO" id="GO:0016491">
    <property type="term" value="F:oxidoreductase activity"/>
    <property type="evidence" value="ECO:0007669"/>
    <property type="project" value="UniProtKB-KW"/>
</dbReference>
<name>A0AAD9MDS2_9PEZI</name>
<dbReference type="AlphaFoldDB" id="A0AAD9MDS2"/>
<evidence type="ECO:0000313" key="5">
    <source>
        <dbReference type="Proteomes" id="UP001217918"/>
    </source>
</evidence>
<evidence type="ECO:0000256" key="1">
    <source>
        <dbReference type="ARBA" id="ARBA00006484"/>
    </source>
</evidence>
<evidence type="ECO:0000313" key="4">
    <source>
        <dbReference type="EMBL" id="KAK2071265.1"/>
    </source>
</evidence>
<protein>
    <submittedName>
        <fullName evidence="4">Uncharacterized protein</fullName>
    </submittedName>
</protein>
<dbReference type="Proteomes" id="UP001217918">
    <property type="component" value="Unassembled WGS sequence"/>
</dbReference>
<reference evidence="4" key="1">
    <citation type="journal article" date="2023" name="Mol. Plant Microbe Interact.">
        <title>Elucidating the Obligate Nature and Biological Capacity of an Invasive Fungal Corn Pathogen.</title>
        <authorList>
            <person name="MacCready J.S."/>
            <person name="Roggenkamp E.M."/>
            <person name="Gdanetz K."/>
            <person name="Chilvers M.I."/>
        </authorList>
    </citation>
    <scope>NUCLEOTIDE SEQUENCE</scope>
    <source>
        <strain evidence="4">PM02</strain>
    </source>
</reference>
<dbReference type="SUPFAM" id="SSF51735">
    <property type="entry name" value="NAD(P)-binding Rossmann-fold domains"/>
    <property type="match status" value="1"/>
</dbReference>
<keyword evidence="2" id="KW-0521">NADP</keyword>
<dbReference type="InterPro" id="IPR036291">
    <property type="entry name" value="NAD(P)-bd_dom_sf"/>
</dbReference>
<comment type="similarity">
    <text evidence="1">Belongs to the short-chain dehydrogenases/reductases (SDR) family.</text>
</comment>
<evidence type="ECO:0000256" key="2">
    <source>
        <dbReference type="ARBA" id="ARBA00022857"/>
    </source>
</evidence>
<keyword evidence="5" id="KW-1185">Reference proteome</keyword>
<organism evidence="4 5">
    <name type="scientific">Phyllachora maydis</name>
    <dbReference type="NCBI Taxonomy" id="1825666"/>
    <lineage>
        <taxon>Eukaryota</taxon>
        <taxon>Fungi</taxon>
        <taxon>Dikarya</taxon>
        <taxon>Ascomycota</taxon>
        <taxon>Pezizomycotina</taxon>
        <taxon>Sordariomycetes</taxon>
        <taxon>Sordariomycetidae</taxon>
        <taxon>Phyllachorales</taxon>
        <taxon>Phyllachoraceae</taxon>
        <taxon>Phyllachora</taxon>
    </lineage>
</organism>
<comment type="caution">
    <text evidence="4">The sequence shown here is derived from an EMBL/GenBank/DDBJ whole genome shotgun (WGS) entry which is preliminary data.</text>
</comment>